<keyword evidence="3" id="KW-0804">Transcription</keyword>
<gene>
    <name evidence="6" type="ORF">GCM10010185_34600</name>
</gene>
<accession>A0A918EEU5</accession>
<dbReference type="PANTHER" id="PTHR30055:SF234">
    <property type="entry name" value="HTH-TYPE TRANSCRIPTIONAL REGULATOR BETI"/>
    <property type="match status" value="1"/>
</dbReference>
<organism evidence="6 7">
    <name type="scientific">Saccharothrix coeruleofusca</name>
    <dbReference type="NCBI Taxonomy" id="33919"/>
    <lineage>
        <taxon>Bacteria</taxon>
        <taxon>Bacillati</taxon>
        <taxon>Actinomycetota</taxon>
        <taxon>Actinomycetes</taxon>
        <taxon>Pseudonocardiales</taxon>
        <taxon>Pseudonocardiaceae</taxon>
        <taxon>Saccharothrix</taxon>
    </lineage>
</organism>
<evidence type="ECO:0000256" key="3">
    <source>
        <dbReference type="ARBA" id="ARBA00023163"/>
    </source>
</evidence>
<proteinExistence type="predicted"/>
<dbReference type="GO" id="GO:0000976">
    <property type="term" value="F:transcription cis-regulatory region binding"/>
    <property type="evidence" value="ECO:0007669"/>
    <property type="project" value="TreeGrafter"/>
</dbReference>
<dbReference type="SUPFAM" id="SSF46689">
    <property type="entry name" value="Homeodomain-like"/>
    <property type="match status" value="1"/>
</dbReference>
<keyword evidence="7" id="KW-1185">Reference proteome</keyword>
<dbReference type="AlphaFoldDB" id="A0A918EEU5"/>
<dbReference type="PRINTS" id="PR00455">
    <property type="entry name" value="HTHTETR"/>
</dbReference>
<dbReference type="Gene3D" id="1.10.357.10">
    <property type="entry name" value="Tetracycline Repressor, domain 2"/>
    <property type="match status" value="1"/>
</dbReference>
<dbReference type="PANTHER" id="PTHR30055">
    <property type="entry name" value="HTH-TYPE TRANSCRIPTIONAL REGULATOR RUTR"/>
    <property type="match status" value="1"/>
</dbReference>
<evidence type="ECO:0000313" key="6">
    <source>
        <dbReference type="EMBL" id="GGP59175.1"/>
    </source>
</evidence>
<dbReference type="RefSeq" id="WP_189224272.1">
    <property type="nucleotide sequence ID" value="NZ_BMRG01000005.1"/>
</dbReference>
<evidence type="ECO:0000259" key="5">
    <source>
        <dbReference type="PROSITE" id="PS50977"/>
    </source>
</evidence>
<evidence type="ECO:0000256" key="1">
    <source>
        <dbReference type="ARBA" id="ARBA00023015"/>
    </source>
</evidence>
<evidence type="ECO:0000256" key="2">
    <source>
        <dbReference type="ARBA" id="ARBA00023125"/>
    </source>
</evidence>
<keyword evidence="1" id="KW-0805">Transcription regulation</keyword>
<dbReference type="Proteomes" id="UP000639606">
    <property type="component" value="Unassembled WGS sequence"/>
</dbReference>
<name>A0A918EEU5_9PSEU</name>
<dbReference type="InterPro" id="IPR009057">
    <property type="entry name" value="Homeodomain-like_sf"/>
</dbReference>
<sequence>MTAPDSTPLDQLPPRQRILRAAAMLFERSATTDVSTREVQRLAGVTAPTLYHHFKDKTGLVEAVIEDAFARYLAEKRESVAGLSPLSTLRVGWDLHVGFGLDQPVLYRLMYAPAEPRREVPAARMAREELRSSLLALRDAGLLVVPVDEAVALLEAAATGATLHLIRHGGGPDAPHARQLRDAVIARLTGTTREDGQLGHGPAARQLLGALPDTGVPGLSDQELALLRDWLSRITTAAPDTPN</sequence>
<comment type="caution">
    <text evidence="6">The sequence shown here is derived from an EMBL/GenBank/DDBJ whole genome shotgun (WGS) entry which is preliminary data.</text>
</comment>
<evidence type="ECO:0000256" key="4">
    <source>
        <dbReference type="PROSITE-ProRule" id="PRU00335"/>
    </source>
</evidence>
<dbReference type="GO" id="GO:0003700">
    <property type="term" value="F:DNA-binding transcription factor activity"/>
    <property type="evidence" value="ECO:0007669"/>
    <property type="project" value="TreeGrafter"/>
</dbReference>
<keyword evidence="2 4" id="KW-0238">DNA-binding</keyword>
<evidence type="ECO:0000313" key="7">
    <source>
        <dbReference type="Proteomes" id="UP000639606"/>
    </source>
</evidence>
<reference evidence="6" key="1">
    <citation type="journal article" date="2014" name="Int. J. Syst. Evol. Microbiol.">
        <title>Complete genome sequence of Corynebacterium casei LMG S-19264T (=DSM 44701T), isolated from a smear-ripened cheese.</title>
        <authorList>
            <consortium name="US DOE Joint Genome Institute (JGI-PGF)"/>
            <person name="Walter F."/>
            <person name="Albersmeier A."/>
            <person name="Kalinowski J."/>
            <person name="Ruckert C."/>
        </authorList>
    </citation>
    <scope>NUCLEOTIDE SEQUENCE</scope>
    <source>
        <strain evidence="6">JCM 3313</strain>
    </source>
</reference>
<dbReference type="InterPro" id="IPR001647">
    <property type="entry name" value="HTH_TetR"/>
</dbReference>
<feature type="domain" description="HTH tetR-type" evidence="5">
    <location>
        <begin position="12"/>
        <end position="72"/>
    </location>
</feature>
<protein>
    <submittedName>
        <fullName evidence="6">TetR family transcriptional regulator</fullName>
    </submittedName>
</protein>
<dbReference type="InterPro" id="IPR050109">
    <property type="entry name" value="HTH-type_TetR-like_transc_reg"/>
</dbReference>
<reference evidence="6" key="2">
    <citation type="submission" date="2020-09" db="EMBL/GenBank/DDBJ databases">
        <authorList>
            <person name="Sun Q."/>
            <person name="Ohkuma M."/>
        </authorList>
    </citation>
    <scope>NUCLEOTIDE SEQUENCE</scope>
    <source>
        <strain evidence="6">JCM 3313</strain>
    </source>
</reference>
<dbReference type="Gene3D" id="1.10.10.60">
    <property type="entry name" value="Homeodomain-like"/>
    <property type="match status" value="1"/>
</dbReference>
<dbReference type="PROSITE" id="PS50977">
    <property type="entry name" value="HTH_TETR_2"/>
    <property type="match status" value="1"/>
</dbReference>
<dbReference type="EMBL" id="BMRG01000005">
    <property type="protein sequence ID" value="GGP59175.1"/>
    <property type="molecule type" value="Genomic_DNA"/>
</dbReference>
<feature type="DNA-binding region" description="H-T-H motif" evidence="4">
    <location>
        <begin position="35"/>
        <end position="54"/>
    </location>
</feature>
<dbReference type="Pfam" id="PF00440">
    <property type="entry name" value="TetR_N"/>
    <property type="match status" value="1"/>
</dbReference>